<dbReference type="InterPro" id="IPR011993">
    <property type="entry name" value="PH-like_dom_sf"/>
</dbReference>
<dbReference type="SMART" id="SM00233">
    <property type="entry name" value="PH"/>
    <property type="match status" value="1"/>
</dbReference>
<dbReference type="InParanoid" id="A0A1X7UZH6"/>
<reference evidence="5" key="1">
    <citation type="journal article" date="2010" name="Nature">
        <title>The Amphimedon queenslandica genome and the evolution of animal complexity.</title>
        <authorList>
            <person name="Srivastava M."/>
            <person name="Simakov O."/>
            <person name="Chapman J."/>
            <person name="Fahey B."/>
            <person name="Gauthier M.E."/>
            <person name="Mitros T."/>
            <person name="Richards G.S."/>
            <person name="Conaco C."/>
            <person name="Dacre M."/>
            <person name="Hellsten U."/>
            <person name="Larroux C."/>
            <person name="Putnam N.H."/>
            <person name="Stanke M."/>
            <person name="Adamska M."/>
            <person name="Darling A."/>
            <person name="Degnan S.M."/>
            <person name="Oakley T.H."/>
            <person name="Plachetzki D.C."/>
            <person name="Zhai Y."/>
            <person name="Adamski M."/>
            <person name="Calcino A."/>
            <person name="Cummins S.F."/>
            <person name="Goodstein D.M."/>
            <person name="Harris C."/>
            <person name="Jackson D.J."/>
            <person name="Leys S.P."/>
            <person name="Shu S."/>
            <person name="Woodcroft B.J."/>
            <person name="Vervoort M."/>
            <person name="Kosik K.S."/>
            <person name="Manning G."/>
            <person name="Degnan B.M."/>
            <person name="Rokhsar D.S."/>
        </authorList>
    </citation>
    <scope>NUCLEOTIDE SEQUENCE [LARGE SCALE GENOMIC DNA]</scope>
</reference>
<dbReference type="STRING" id="400682.A0A1X7UZH6"/>
<feature type="compositionally biased region" description="Polar residues" evidence="2">
    <location>
        <begin position="645"/>
        <end position="660"/>
    </location>
</feature>
<feature type="compositionally biased region" description="Basic and acidic residues" evidence="2">
    <location>
        <begin position="635"/>
        <end position="644"/>
    </location>
</feature>
<feature type="domain" description="PH" evidence="3">
    <location>
        <begin position="532"/>
        <end position="632"/>
    </location>
</feature>
<dbReference type="KEGG" id="aqu:100633637"/>
<dbReference type="PROSITE" id="PS50003">
    <property type="entry name" value="PH_DOMAIN"/>
    <property type="match status" value="1"/>
</dbReference>
<dbReference type="EnsemblMetazoa" id="XM_003386196.3">
    <property type="protein sequence ID" value="XP_003386244.3"/>
    <property type="gene ID" value="LOC100633637"/>
</dbReference>
<evidence type="ECO:0000256" key="2">
    <source>
        <dbReference type="SAM" id="MobiDB-lite"/>
    </source>
</evidence>
<dbReference type="Proteomes" id="UP000007879">
    <property type="component" value="Unassembled WGS sequence"/>
</dbReference>
<sequence length="778" mass="87048">MMSSTDSFDIIEPQDVVNHRPKLSSSPSPRVRSGAISFVSSEGPCSQCQDNQLALIGAQETNERLLRGLSRIISQLDQAREYLISLEDACHKKEKIPDHIHMPVEDIYIIDPETIAAKRKENVELGTVVDQMYPRGLDYSDIEEQISKLDKCLKETRETCITSANVCFDGNLFGGKKERPLLKRMNTVHSSSFSQSADKDDFDYMGKHLGPLHQTLLYKLHTQRSERHYHDGSLAGPGLRRTHSETELDSVFLASLTLEGSGHEHSIGGANTKTNTILSTSGRGVLSSATSTCSIQLPFRSHLMSVLGRQEPRESVTSLAGGGTLLRKVSADIEDSNFVQPLGKGLTGNESQQLLEKISLMEQERLSFVTRIDELSEQNKALWLTISEMGSDLDHKNFELQLLKTDIKQATTELRLASEMRDELKDLKSERNKLREKSTSLEDEGRLVKESLVQRLTEMATTNKVLSLDNQRLRTKIVQLRSATAPTLSNQSSKKDLTSTDSIDIDIGVEPGGGNDGLHVQALLELDDNNRYVHKQGFLVKQGHKVKNWRRRMFVLDTHTLAYYKTEQPLGILPLEDITKIQIAQGQTAKPNMFEVHRQEGPNKKDVRVYYLSAPTQEEMQSWIGIIQTLKDTKEKTYKPRQDQRPVSTFAGSSPPNQTAGAAPSPPTLSYNLVKNRSVSTLHVSTPGSLGTTMPRTDSSWADSSRLRVTIAESGGVRNRMFTEAGQLRQDFATLHMSMDTSDEEEMEKDMKSPFHVSSDEDAMKAERLQLVTLQKQK</sequence>
<reference evidence="4" key="2">
    <citation type="submission" date="2017-05" db="UniProtKB">
        <authorList>
            <consortium name="EnsemblMetazoa"/>
        </authorList>
    </citation>
    <scope>IDENTIFICATION</scope>
</reference>
<gene>
    <name evidence="4" type="primary">100633637</name>
</gene>
<feature type="region of interest" description="Disordered" evidence="2">
    <location>
        <begin position="683"/>
        <end position="703"/>
    </location>
</feature>
<accession>A0A1X7UZH6</accession>
<dbReference type="SUPFAM" id="SSF50729">
    <property type="entry name" value="PH domain-like"/>
    <property type="match status" value="1"/>
</dbReference>
<dbReference type="PANTHER" id="PTHR14336:SF8">
    <property type="entry name" value="PROTEIN OPY1"/>
    <property type="match status" value="1"/>
</dbReference>
<dbReference type="Gene3D" id="2.30.29.30">
    <property type="entry name" value="Pleckstrin-homology domain (PH domain)/Phosphotyrosine-binding domain (PTB)"/>
    <property type="match status" value="1"/>
</dbReference>
<keyword evidence="1" id="KW-0175">Coiled coil</keyword>
<dbReference type="InterPro" id="IPR001849">
    <property type="entry name" value="PH_domain"/>
</dbReference>
<feature type="region of interest" description="Disordered" evidence="2">
    <location>
        <begin position="740"/>
        <end position="763"/>
    </location>
</feature>
<dbReference type="EnsemblMetazoa" id="Aqu2.1.33385_001">
    <property type="protein sequence ID" value="Aqu2.1.33385_001"/>
    <property type="gene ID" value="Aqu2.1.33385"/>
</dbReference>
<protein>
    <recommendedName>
        <fullName evidence="3">PH domain-containing protein</fullName>
    </recommendedName>
</protein>
<feature type="coiled-coil region" evidence="1">
    <location>
        <begin position="400"/>
        <end position="444"/>
    </location>
</feature>
<feature type="region of interest" description="Disordered" evidence="2">
    <location>
        <begin position="1"/>
        <end position="31"/>
    </location>
</feature>
<dbReference type="PANTHER" id="PTHR14336">
    <property type="entry name" value="TANDEM PH DOMAIN CONTAINING PROTEIN"/>
    <property type="match status" value="1"/>
</dbReference>
<evidence type="ECO:0000256" key="1">
    <source>
        <dbReference type="SAM" id="Coils"/>
    </source>
</evidence>
<organism evidence="4">
    <name type="scientific">Amphimedon queenslandica</name>
    <name type="common">Sponge</name>
    <dbReference type="NCBI Taxonomy" id="400682"/>
    <lineage>
        <taxon>Eukaryota</taxon>
        <taxon>Metazoa</taxon>
        <taxon>Porifera</taxon>
        <taxon>Demospongiae</taxon>
        <taxon>Heteroscleromorpha</taxon>
        <taxon>Haplosclerida</taxon>
        <taxon>Niphatidae</taxon>
        <taxon>Amphimedon</taxon>
    </lineage>
</organism>
<proteinExistence type="predicted"/>
<dbReference type="Pfam" id="PF00169">
    <property type="entry name" value="PH"/>
    <property type="match status" value="1"/>
</dbReference>
<name>A0A1X7UZH6_AMPQE</name>
<evidence type="ECO:0000259" key="3">
    <source>
        <dbReference type="PROSITE" id="PS50003"/>
    </source>
</evidence>
<feature type="compositionally biased region" description="Basic and acidic residues" evidence="2">
    <location>
        <begin position="749"/>
        <end position="763"/>
    </location>
</feature>
<dbReference type="FunFam" id="2.30.29.30:FF:000286">
    <property type="entry name" value="PH-protein kinase domain containing protein"/>
    <property type="match status" value="1"/>
</dbReference>
<dbReference type="AlphaFoldDB" id="A0A1X7UZH6"/>
<dbReference type="InterPro" id="IPR051707">
    <property type="entry name" value="PI-Interact_SigTrans_Reg"/>
</dbReference>
<evidence type="ECO:0000313" key="4">
    <source>
        <dbReference type="EnsemblMetazoa" id="Aqu2.1.33385_001"/>
    </source>
</evidence>
<feature type="region of interest" description="Disordered" evidence="2">
    <location>
        <begin position="635"/>
        <end position="670"/>
    </location>
</feature>
<evidence type="ECO:0000313" key="5">
    <source>
        <dbReference type="Proteomes" id="UP000007879"/>
    </source>
</evidence>
<keyword evidence="5" id="KW-1185">Reference proteome</keyword>
<dbReference type="OrthoDB" id="185175at2759"/>